<sequence length="88" mass="9576">MAQGGTGGATGGATGNNFNFDQIQSTFGQKANELDIELKNKISTMDPNSTKDMVAFQVDFNKYMIIEGLRSSIIKSIKDTIQSIIQKL</sequence>
<dbReference type="RefSeq" id="WP_262597625.1">
    <property type="nucleotide sequence ID" value="NZ_CP103300.1"/>
</dbReference>
<reference evidence="1" key="1">
    <citation type="submission" date="2022-10" db="EMBL/GenBank/DDBJ databases">
        <title>Completed Genome Sequence of two octocoral isolated bacterium, Endozoicomonas euniceicola EF212T and Endozoicomonas gorgoniicola PS125T.</title>
        <authorList>
            <person name="Chiou Y.-J."/>
            <person name="Chen Y.-H."/>
        </authorList>
    </citation>
    <scope>NUCLEOTIDE SEQUENCE</scope>
    <source>
        <strain evidence="1">EF212</strain>
    </source>
</reference>
<dbReference type="Proteomes" id="UP001163255">
    <property type="component" value="Chromosome"/>
</dbReference>
<accession>A0ABY6GTZ4</accession>
<gene>
    <name evidence="1" type="ORF">NX720_22320</name>
</gene>
<dbReference type="SUPFAM" id="SSF140129">
    <property type="entry name" value="MxiH-like"/>
    <property type="match status" value="1"/>
</dbReference>
<name>A0ABY6GTZ4_9GAMM</name>
<dbReference type="Pfam" id="PF09392">
    <property type="entry name" value="T3SS_needle_F"/>
    <property type="match status" value="1"/>
</dbReference>
<protein>
    <submittedName>
        <fullName evidence="1">EscF/YscF/HrpA family type III secretion system needle major subunit</fullName>
    </submittedName>
</protein>
<dbReference type="InterPro" id="IPR021123">
    <property type="entry name" value="T3SS_needle-like"/>
</dbReference>
<proteinExistence type="predicted"/>
<dbReference type="EMBL" id="CP103300">
    <property type="protein sequence ID" value="UYM15551.1"/>
    <property type="molecule type" value="Genomic_DNA"/>
</dbReference>
<dbReference type="Gene3D" id="1.20.58.90">
    <property type="match status" value="1"/>
</dbReference>
<evidence type="ECO:0000313" key="2">
    <source>
        <dbReference type="Proteomes" id="UP001163255"/>
    </source>
</evidence>
<keyword evidence="2" id="KW-1185">Reference proteome</keyword>
<dbReference type="InterPro" id="IPR037203">
    <property type="entry name" value="T3SS_needle-like_sf"/>
</dbReference>
<organism evidence="1 2">
    <name type="scientific">Endozoicomonas euniceicola</name>
    <dbReference type="NCBI Taxonomy" id="1234143"/>
    <lineage>
        <taxon>Bacteria</taxon>
        <taxon>Pseudomonadati</taxon>
        <taxon>Pseudomonadota</taxon>
        <taxon>Gammaproteobacteria</taxon>
        <taxon>Oceanospirillales</taxon>
        <taxon>Endozoicomonadaceae</taxon>
        <taxon>Endozoicomonas</taxon>
    </lineage>
</organism>
<evidence type="ECO:0000313" key="1">
    <source>
        <dbReference type="EMBL" id="UYM15551.1"/>
    </source>
</evidence>